<accession>A0A9P8NTT8</accession>
<dbReference type="AntiFam" id="ANF00222">
    <property type="entry name" value="Shadow ORF (opposite groL1)"/>
</dbReference>
<reference evidence="1" key="1">
    <citation type="journal article" date="2021" name="Open Biol.">
        <title>Shared evolutionary footprints suggest mitochondrial oxidative damage underlies multiple complex I losses in fungi.</title>
        <authorList>
            <person name="Schikora-Tamarit M.A."/>
            <person name="Marcet-Houben M."/>
            <person name="Nosek J."/>
            <person name="Gabaldon T."/>
        </authorList>
    </citation>
    <scope>NUCLEOTIDE SEQUENCE</scope>
    <source>
        <strain evidence="1">NCAIM Y.01608</strain>
    </source>
</reference>
<sequence length="408" mass="45036">MLAFLLIIPVTLAIPCNVIIVDEYGLSLNLNRSVAIDQCLERFAPRDYLLALPQTTENEKVLQDTLDAVAEADTDLVARFFAIIHYYGFDNSIAALINPPKLNVLYSKMMKAYGRDGTLDDIAECAEFKPSQNHTHSRHTAHSAGWSSWWTFWFWSIDDSAFSGSQQRGNTSGVDQTALDDLEWVNDTSLNHVHKFTLRAVVTVVELVAIGIQNLANDDRALFASVVNDSLGWLGDGSLNDLHTQLLVKVCDLDLVQNFGSLQKSSTSTWQDTFLNSCTGRSVLNSALDLLTSLQDVVLFSCTIQNDSVLLSNCDRSTLAQEFWSGILRLDVQLLSEDSTSGQNGNVAQNVLSVVSEAWSLNTSNLDLASQFVQDAGSQGLPVNILRNNEQWSSQLVGDLQAWKNILN</sequence>
<dbReference type="AlphaFoldDB" id="A0A9P8NTT8"/>
<evidence type="ECO:0000313" key="1">
    <source>
        <dbReference type="EMBL" id="KAH3659096.1"/>
    </source>
</evidence>
<comment type="caution">
    <text evidence="1">The sequence shown here is derived from an EMBL/GenBank/DDBJ whole genome shotgun (WGS) entry which is preliminary data.</text>
</comment>
<protein>
    <submittedName>
        <fullName evidence="1">Uncharacterized protein</fullName>
    </submittedName>
</protein>
<reference evidence="1" key="2">
    <citation type="submission" date="2021-01" db="EMBL/GenBank/DDBJ databases">
        <authorList>
            <person name="Schikora-Tamarit M.A."/>
        </authorList>
    </citation>
    <scope>NUCLEOTIDE SEQUENCE</scope>
    <source>
        <strain evidence="1">NCAIM Y.01608</strain>
    </source>
</reference>
<keyword evidence="2" id="KW-1185">Reference proteome</keyword>
<dbReference type="Proteomes" id="UP000788993">
    <property type="component" value="Unassembled WGS sequence"/>
</dbReference>
<evidence type="ECO:0000313" key="2">
    <source>
        <dbReference type="Proteomes" id="UP000788993"/>
    </source>
</evidence>
<dbReference type="EMBL" id="JAEUBD010001554">
    <property type="protein sequence ID" value="KAH3659096.1"/>
    <property type="molecule type" value="Genomic_DNA"/>
</dbReference>
<gene>
    <name evidence="1" type="ORF">OGATHE_006356</name>
</gene>
<proteinExistence type="predicted"/>
<name>A0A9P8NTT8_9ASCO</name>
<organism evidence="1 2">
    <name type="scientific">Ogataea polymorpha</name>
    <dbReference type="NCBI Taxonomy" id="460523"/>
    <lineage>
        <taxon>Eukaryota</taxon>
        <taxon>Fungi</taxon>
        <taxon>Dikarya</taxon>
        <taxon>Ascomycota</taxon>
        <taxon>Saccharomycotina</taxon>
        <taxon>Pichiomycetes</taxon>
        <taxon>Pichiales</taxon>
        <taxon>Pichiaceae</taxon>
        <taxon>Ogataea</taxon>
    </lineage>
</organism>